<dbReference type="EMBL" id="ML769477">
    <property type="protein sequence ID" value="KAE9398791.1"/>
    <property type="molecule type" value="Genomic_DNA"/>
</dbReference>
<accession>A0A6A4HMF6</accession>
<gene>
    <name evidence="1" type="ORF">BT96DRAFT_920538</name>
</gene>
<sequence>MQTKWTRLARRFNPRAGLSTLETSSQTLLSSSASDLTVYVSLPLPHVASRSATRGRSRTSCKQSILSFLSSCSQYAAAAGVASGNDLAVLGMMHSV</sequence>
<dbReference type="Proteomes" id="UP000799118">
    <property type="component" value="Unassembled WGS sequence"/>
</dbReference>
<protein>
    <submittedName>
        <fullName evidence="1">Uncharacterized protein</fullName>
    </submittedName>
</protein>
<evidence type="ECO:0000313" key="2">
    <source>
        <dbReference type="Proteomes" id="UP000799118"/>
    </source>
</evidence>
<name>A0A6A4HMF6_9AGAR</name>
<reference evidence="1" key="1">
    <citation type="journal article" date="2019" name="Environ. Microbiol.">
        <title>Fungal ecological strategies reflected in gene transcription - a case study of two litter decomposers.</title>
        <authorList>
            <person name="Barbi F."/>
            <person name="Kohler A."/>
            <person name="Barry K."/>
            <person name="Baskaran P."/>
            <person name="Daum C."/>
            <person name="Fauchery L."/>
            <person name="Ihrmark K."/>
            <person name="Kuo A."/>
            <person name="LaButti K."/>
            <person name="Lipzen A."/>
            <person name="Morin E."/>
            <person name="Grigoriev I.V."/>
            <person name="Henrissat B."/>
            <person name="Lindahl B."/>
            <person name="Martin F."/>
        </authorList>
    </citation>
    <scope>NUCLEOTIDE SEQUENCE</scope>
    <source>
        <strain evidence="1">JB14</strain>
    </source>
</reference>
<proteinExistence type="predicted"/>
<organism evidence="1 2">
    <name type="scientific">Gymnopus androsaceus JB14</name>
    <dbReference type="NCBI Taxonomy" id="1447944"/>
    <lineage>
        <taxon>Eukaryota</taxon>
        <taxon>Fungi</taxon>
        <taxon>Dikarya</taxon>
        <taxon>Basidiomycota</taxon>
        <taxon>Agaricomycotina</taxon>
        <taxon>Agaricomycetes</taxon>
        <taxon>Agaricomycetidae</taxon>
        <taxon>Agaricales</taxon>
        <taxon>Marasmiineae</taxon>
        <taxon>Omphalotaceae</taxon>
        <taxon>Gymnopus</taxon>
    </lineage>
</organism>
<evidence type="ECO:0000313" key="1">
    <source>
        <dbReference type="EMBL" id="KAE9398791.1"/>
    </source>
</evidence>
<keyword evidence="2" id="KW-1185">Reference proteome</keyword>
<dbReference type="AlphaFoldDB" id="A0A6A4HMF6"/>